<dbReference type="AlphaFoldDB" id="A0A1X1Y2P8"/>
<dbReference type="STRING" id="169765.AWC15_01935"/>
<evidence type="ECO:0000313" key="1">
    <source>
        <dbReference type="EMBL" id="BBX95216.1"/>
    </source>
</evidence>
<name>A0A1X1Y2P8_9MYCO</name>
<gene>
    <name evidence="1" type="ORF">MLAC_05100</name>
</gene>
<organism evidence="1 2">
    <name type="scientific">Mycobacterium lacus</name>
    <dbReference type="NCBI Taxonomy" id="169765"/>
    <lineage>
        <taxon>Bacteria</taxon>
        <taxon>Bacillati</taxon>
        <taxon>Actinomycetota</taxon>
        <taxon>Actinomycetes</taxon>
        <taxon>Mycobacteriales</taxon>
        <taxon>Mycobacteriaceae</taxon>
        <taxon>Mycobacterium</taxon>
    </lineage>
</organism>
<dbReference type="EMBL" id="AP022581">
    <property type="protein sequence ID" value="BBX95216.1"/>
    <property type="molecule type" value="Genomic_DNA"/>
</dbReference>
<evidence type="ECO:0000313" key="2">
    <source>
        <dbReference type="Proteomes" id="UP000466396"/>
    </source>
</evidence>
<accession>A0A1X1Y2P8</accession>
<proteinExistence type="predicted"/>
<sequence length="80" mass="7759">MINLGIAVIGGFGGAALVAIGLLAVGVAVLASTVTGIVVVSFVSSALSQIFRVAVYEYAVTGQAPGGLDGRPLQAAFAGP</sequence>
<reference evidence="1 2" key="1">
    <citation type="journal article" date="2019" name="Emerg. Microbes Infect.">
        <title>Comprehensive subspecies identification of 175 nontuberculous mycobacteria species based on 7547 genomic profiles.</title>
        <authorList>
            <person name="Matsumoto Y."/>
            <person name="Kinjo T."/>
            <person name="Motooka D."/>
            <person name="Nabeya D."/>
            <person name="Jung N."/>
            <person name="Uechi K."/>
            <person name="Horii T."/>
            <person name="Iida T."/>
            <person name="Fujita J."/>
            <person name="Nakamura S."/>
        </authorList>
    </citation>
    <scope>NUCLEOTIDE SEQUENCE [LARGE SCALE GENOMIC DNA]</scope>
    <source>
        <strain evidence="1 2">JCM 15657</strain>
    </source>
</reference>
<dbReference type="Proteomes" id="UP000466396">
    <property type="component" value="Chromosome"/>
</dbReference>
<dbReference type="KEGG" id="mlj:MLAC_05100"/>
<dbReference type="OrthoDB" id="4697240at2"/>
<keyword evidence="2" id="KW-1185">Reference proteome</keyword>
<protein>
    <submittedName>
        <fullName evidence="1">Uncharacterized protein</fullName>
    </submittedName>
</protein>
<dbReference type="RefSeq" id="WP_085161121.1">
    <property type="nucleotide sequence ID" value="NZ_AP022581.1"/>
</dbReference>